<dbReference type="EMBL" id="JADBEB010000001">
    <property type="protein sequence ID" value="MBE1484844.1"/>
    <property type="molecule type" value="Genomic_DNA"/>
</dbReference>
<evidence type="ECO:0000313" key="2">
    <source>
        <dbReference type="Proteomes" id="UP000649753"/>
    </source>
</evidence>
<sequence length="868" mass="95203">MADVSDGGPVPVLRAVLRLWDDLRNGVDAELLGQRLDQTAMRAVGGHLETGDGQLCAPSELRRQLVDWLRPRKPAARGSAAAADFGAFLVSWGLSIDPEWVEHWRATGSPRCVEPDPHLARAVGWGDDRPARAGVLHHVYLDGVELFPDRAAGKLVDAAVERLLNATASWGEPKHSRLEHDMRQWLREAVGKMGLFDTSASSAAGPAATREVTRLAVTMATGAALGSYASVQLDVSSQADEAVRAVAAAVLPHWCDPPELHELRRLCLDYDILAGQHGEGPDDDLGVGFADFRAVFRTFASKARDFRDFRGVRGDPERHPVEADPVAFRRLAVLLDLAVADVRDNSSAIPRRVETEIAELVRQAGELLERQRDTSEMLELQRILRGRAPTGGDRRQRSHSTLTYLERLLTDLSTDRRQGRAVPSRSDRPAGWRDVNKLVTSVNSYLKDGHEPPEQILKRLAADMPAAVTALTSSQGGGGELDLDPAEARWRLLVGAGDALAKRPDVYESVIVGGSFAELGWVVANEHAPAPMRLRMEQVQVALRGSVNGRIKDDLSGVVARILRARPLADSKHANFDVAQRAAHESVAYGTRALRDVMASPERTVHRIVAALTGLQLSLLQAGGVFVRSAETELIVPMGRRRTAAQRQRHAEYIRDLATTSYTYINLAVARLYDIEGVVRAGLLRRDELNYPNTAAASTAAMAMRTLMLWATMQLSCPDKVADDVRKLVPSIPEQFRQMLTLEHLGRLNFADMTRIAIHYAFLSNDLSHPAAGAKKVHPDTPPHLGSGAARLDLAACGRYLVDNGFDTGILDVLEVEVVRNTLNETSGGRFDEWCAGYVNPKRRTPTRFRRGDVSHVATRLWDSTVGW</sequence>
<comment type="caution">
    <text evidence="1">The sequence shown here is derived from an EMBL/GenBank/DDBJ whole genome shotgun (WGS) entry which is preliminary data.</text>
</comment>
<protein>
    <submittedName>
        <fullName evidence="1">Uncharacterized protein</fullName>
    </submittedName>
</protein>
<accession>A0A927R2T1</accession>
<dbReference type="AlphaFoldDB" id="A0A927R2T1"/>
<organism evidence="1 2">
    <name type="scientific">Plantactinospora soyae</name>
    <dbReference type="NCBI Taxonomy" id="1544732"/>
    <lineage>
        <taxon>Bacteria</taxon>
        <taxon>Bacillati</taxon>
        <taxon>Actinomycetota</taxon>
        <taxon>Actinomycetes</taxon>
        <taxon>Micromonosporales</taxon>
        <taxon>Micromonosporaceae</taxon>
        <taxon>Plantactinospora</taxon>
    </lineage>
</organism>
<evidence type="ECO:0000313" key="1">
    <source>
        <dbReference type="EMBL" id="MBE1484844.1"/>
    </source>
</evidence>
<name>A0A927R2T1_9ACTN</name>
<gene>
    <name evidence="1" type="ORF">H4W31_000482</name>
</gene>
<keyword evidence="2" id="KW-1185">Reference proteome</keyword>
<proteinExistence type="predicted"/>
<reference evidence="1" key="1">
    <citation type="submission" date="2020-10" db="EMBL/GenBank/DDBJ databases">
        <title>Sequencing the genomes of 1000 actinobacteria strains.</title>
        <authorList>
            <person name="Klenk H.-P."/>
        </authorList>
    </citation>
    <scope>NUCLEOTIDE SEQUENCE</scope>
    <source>
        <strain evidence="1">DSM 46832</strain>
    </source>
</reference>
<dbReference type="RefSeq" id="WP_192765141.1">
    <property type="nucleotide sequence ID" value="NZ_JADBEB010000001.1"/>
</dbReference>
<dbReference type="Proteomes" id="UP000649753">
    <property type="component" value="Unassembled WGS sequence"/>
</dbReference>